<dbReference type="OrthoDB" id="4279at2"/>
<evidence type="ECO:0000256" key="1">
    <source>
        <dbReference type="ARBA" id="ARBA00000553"/>
    </source>
</evidence>
<proteinExistence type="inferred from homology"/>
<evidence type="ECO:0000256" key="8">
    <source>
        <dbReference type="ARBA" id="ARBA00048968"/>
    </source>
</evidence>
<comment type="catalytic activity">
    <reaction evidence="8">
        <text>adenosine + phosphate = alpha-D-ribose 1-phosphate + adenine</text>
        <dbReference type="Rhea" id="RHEA:27642"/>
        <dbReference type="ChEBI" id="CHEBI:16335"/>
        <dbReference type="ChEBI" id="CHEBI:16708"/>
        <dbReference type="ChEBI" id="CHEBI:43474"/>
        <dbReference type="ChEBI" id="CHEBI:57720"/>
        <dbReference type="EC" id="2.4.2.1"/>
    </reaction>
    <physiologicalReaction direction="left-to-right" evidence="8">
        <dbReference type="Rhea" id="RHEA:27643"/>
    </physiologicalReaction>
</comment>
<keyword evidence="5" id="KW-0378">Hydrolase</keyword>
<evidence type="ECO:0000313" key="12">
    <source>
        <dbReference type="RefSeq" id="WP_028311373.1"/>
    </source>
</evidence>
<dbReference type="PANTHER" id="PTHR30616">
    <property type="entry name" value="UNCHARACTERIZED PROTEIN YFIH"/>
    <property type="match status" value="1"/>
</dbReference>
<keyword evidence="4" id="KW-0479">Metal-binding</keyword>
<protein>
    <recommendedName>
        <fullName evidence="10">Purine nucleoside phosphorylase</fullName>
    </recommendedName>
</protein>
<name>A0A8B6X4L0_9BURK</name>
<evidence type="ECO:0000256" key="10">
    <source>
        <dbReference type="RuleBase" id="RU361274"/>
    </source>
</evidence>
<dbReference type="NCBIfam" id="TIGR00726">
    <property type="entry name" value="peptidoglycan editing factor PgeF"/>
    <property type="match status" value="1"/>
</dbReference>
<dbReference type="Pfam" id="PF02578">
    <property type="entry name" value="Cu-oxidase_4"/>
    <property type="match status" value="1"/>
</dbReference>
<reference evidence="12" key="3">
    <citation type="submission" date="2025-08" db="UniProtKB">
        <authorList>
            <consortium name="RefSeq"/>
        </authorList>
    </citation>
    <scope>IDENTIFICATION</scope>
</reference>
<evidence type="ECO:0000256" key="3">
    <source>
        <dbReference type="ARBA" id="ARBA00022679"/>
    </source>
</evidence>
<dbReference type="GO" id="GO:0017061">
    <property type="term" value="F:S-methyl-5-thioadenosine phosphorylase activity"/>
    <property type="evidence" value="ECO:0007669"/>
    <property type="project" value="UniProtKB-EC"/>
</dbReference>
<reference evidence="12" key="2">
    <citation type="journal article" date="2017" name="Mol. Microbiol.">
        <title>Identification of YfiH (PgeF) as a factor contributing to the maintenance of bacterial peptidoglycan composition.</title>
        <authorList>
            <person name="Parveen S."/>
            <person name="Reddy M."/>
        </authorList>
    </citation>
    <scope>NUCLEOTIDE SEQUENCE</scope>
</reference>
<sequence>MTFPSSGPRVIRPDWRVAPVVQACCTTRVGGVSVGPYGASGGQGGLNLGSHVGDRPEAVAINRRRVVDGPLGGARPVWLEQVHGTAVVELGPDLPLTPPVADAAWTREPGIACTIMTADCLPVLLADRAGRMVGAAHAGWRGLADGVLQATVSAMRDGHRRAGDSAKAGGAELDLVAWVGPHIGATAFEIGPEVRTRFLDVMPGEDDAFELNAAGRWLGNLARLARRALREAGVGEVFCDSACTVADPSYFYSYRRDHITGRIASFIWLAV</sequence>
<dbReference type="Proteomes" id="UP000675920">
    <property type="component" value="Unplaced"/>
</dbReference>
<organism evidence="11 12">
    <name type="scientific">Derxia gummosa DSM 723</name>
    <dbReference type="NCBI Taxonomy" id="1121388"/>
    <lineage>
        <taxon>Bacteria</taxon>
        <taxon>Pseudomonadati</taxon>
        <taxon>Pseudomonadota</taxon>
        <taxon>Betaproteobacteria</taxon>
        <taxon>Burkholderiales</taxon>
        <taxon>Alcaligenaceae</taxon>
        <taxon>Derxia</taxon>
    </lineage>
</organism>
<evidence type="ECO:0000256" key="7">
    <source>
        <dbReference type="ARBA" id="ARBA00047989"/>
    </source>
</evidence>
<reference evidence="12" key="1">
    <citation type="journal article" date="2006" name="Proteins">
        <title>Crystal structure of hypothetical protein YfiH from Shigella flexneri at 2 A resolution.</title>
        <authorList>
            <person name="Kim Y."/>
            <person name="Maltseva N."/>
            <person name="Dementieva I."/>
            <person name="Collart F."/>
            <person name="Holzle D."/>
            <person name="Joachimiak A."/>
        </authorList>
    </citation>
    <scope>NUCLEOTIDE SEQUENCE</scope>
</reference>
<comment type="catalytic activity">
    <reaction evidence="9">
        <text>S-methyl-5'-thioadenosine + phosphate = 5-(methylsulfanyl)-alpha-D-ribose 1-phosphate + adenine</text>
        <dbReference type="Rhea" id="RHEA:11852"/>
        <dbReference type="ChEBI" id="CHEBI:16708"/>
        <dbReference type="ChEBI" id="CHEBI:17509"/>
        <dbReference type="ChEBI" id="CHEBI:43474"/>
        <dbReference type="ChEBI" id="CHEBI:58533"/>
        <dbReference type="EC" id="2.4.2.28"/>
    </reaction>
    <physiologicalReaction direction="left-to-right" evidence="9">
        <dbReference type="Rhea" id="RHEA:11853"/>
    </physiologicalReaction>
</comment>
<keyword evidence="11" id="KW-1185">Reference proteome</keyword>
<keyword evidence="3" id="KW-0808">Transferase</keyword>
<accession>A0A8B6X4L0</accession>
<dbReference type="GO" id="GO:0016787">
    <property type="term" value="F:hydrolase activity"/>
    <property type="evidence" value="ECO:0007669"/>
    <property type="project" value="UniProtKB-KW"/>
</dbReference>
<comment type="similarity">
    <text evidence="2 10">Belongs to the purine nucleoside phosphorylase YfiH/LACC1 family.</text>
</comment>
<dbReference type="InterPro" id="IPR038371">
    <property type="entry name" value="Cu_polyphenol_OxRdtase_sf"/>
</dbReference>
<dbReference type="AlphaFoldDB" id="A0A8B6X4L0"/>
<evidence type="ECO:0000256" key="9">
    <source>
        <dbReference type="ARBA" id="ARBA00049893"/>
    </source>
</evidence>
<evidence type="ECO:0000256" key="4">
    <source>
        <dbReference type="ARBA" id="ARBA00022723"/>
    </source>
</evidence>
<dbReference type="InterPro" id="IPR011324">
    <property type="entry name" value="Cytotoxic_necrot_fac-like_cat"/>
</dbReference>
<dbReference type="CDD" id="cd16833">
    <property type="entry name" value="YfiH"/>
    <property type="match status" value="1"/>
</dbReference>
<evidence type="ECO:0000256" key="5">
    <source>
        <dbReference type="ARBA" id="ARBA00022801"/>
    </source>
</evidence>
<evidence type="ECO:0000313" key="11">
    <source>
        <dbReference type="Proteomes" id="UP000675920"/>
    </source>
</evidence>
<gene>
    <name evidence="12" type="primary">pgeF</name>
</gene>
<keyword evidence="6" id="KW-0862">Zinc</keyword>
<dbReference type="RefSeq" id="WP_028311373.1">
    <property type="nucleotide sequence ID" value="NZ_AXWS01000008.1"/>
</dbReference>
<comment type="catalytic activity">
    <reaction evidence="1">
        <text>inosine + phosphate = alpha-D-ribose 1-phosphate + hypoxanthine</text>
        <dbReference type="Rhea" id="RHEA:27646"/>
        <dbReference type="ChEBI" id="CHEBI:17368"/>
        <dbReference type="ChEBI" id="CHEBI:17596"/>
        <dbReference type="ChEBI" id="CHEBI:43474"/>
        <dbReference type="ChEBI" id="CHEBI:57720"/>
        <dbReference type="EC" id="2.4.2.1"/>
    </reaction>
    <physiologicalReaction direction="left-to-right" evidence="1">
        <dbReference type="Rhea" id="RHEA:27647"/>
    </physiologicalReaction>
</comment>
<evidence type="ECO:0000256" key="2">
    <source>
        <dbReference type="ARBA" id="ARBA00007353"/>
    </source>
</evidence>
<evidence type="ECO:0000256" key="6">
    <source>
        <dbReference type="ARBA" id="ARBA00022833"/>
    </source>
</evidence>
<dbReference type="SUPFAM" id="SSF64438">
    <property type="entry name" value="CNF1/YfiH-like putative cysteine hydrolases"/>
    <property type="match status" value="1"/>
</dbReference>
<comment type="catalytic activity">
    <reaction evidence="7">
        <text>adenosine + H2O + H(+) = inosine + NH4(+)</text>
        <dbReference type="Rhea" id="RHEA:24408"/>
        <dbReference type="ChEBI" id="CHEBI:15377"/>
        <dbReference type="ChEBI" id="CHEBI:15378"/>
        <dbReference type="ChEBI" id="CHEBI:16335"/>
        <dbReference type="ChEBI" id="CHEBI:17596"/>
        <dbReference type="ChEBI" id="CHEBI:28938"/>
        <dbReference type="EC" id="3.5.4.4"/>
    </reaction>
    <physiologicalReaction direction="left-to-right" evidence="7">
        <dbReference type="Rhea" id="RHEA:24409"/>
    </physiologicalReaction>
</comment>
<dbReference type="Gene3D" id="3.60.140.10">
    <property type="entry name" value="CNF1/YfiH-like putative cysteine hydrolases"/>
    <property type="match status" value="1"/>
</dbReference>
<dbReference type="InterPro" id="IPR003730">
    <property type="entry name" value="Cu_polyphenol_OxRdtase"/>
</dbReference>
<dbReference type="GO" id="GO:0005507">
    <property type="term" value="F:copper ion binding"/>
    <property type="evidence" value="ECO:0007669"/>
    <property type="project" value="TreeGrafter"/>
</dbReference>
<dbReference type="PANTHER" id="PTHR30616:SF2">
    <property type="entry name" value="PURINE NUCLEOSIDE PHOSPHORYLASE LACC1"/>
    <property type="match status" value="1"/>
</dbReference>